<comment type="caution">
    <text evidence="8">The sequence shown here is derived from an EMBL/GenBank/DDBJ whole genome shotgun (WGS) entry which is preliminary data.</text>
</comment>
<dbReference type="PANTHER" id="PTHR43585">
    <property type="entry name" value="FUMIPYRROLE BIOSYNTHESIS PROTEIN C"/>
    <property type="match status" value="1"/>
</dbReference>
<protein>
    <recommendedName>
        <fullName evidence="7">ATP-grasp domain-containing protein</fullName>
    </recommendedName>
</protein>
<reference evidence="8 9" key="1">
    <citation type="journal article" date="2021" name="Sci. Rep.">
        <title>The genome of the diatom Chaetoceros tenuissimus carries an ancient integrated fragment of an extant virus.</title>
        <authorList>
            <person name="Hongo Y."/>
            <person name="Kimura K."/>
            <person name="Takaki Y."/>
            <person name="Yoshida Y."/>
            <person name="Baba S."/>
            <person name="Kobayashi G."/>
            <person name="Nagasaki K."/>
            <person name="Hano T."/>
            <person name="Tomaru Y."/>
        </authorList>
    </citation>
    <scope>NUCLEOTIDE SEQUENCE [LARGE SCALE GENOMIC DNA]</scope>
    <source>
        <strain evidence="8 9">NIES-3715</strain>
    </source>
</reference>
<evidence type="ECO:0000256" key="1">
    <source>
        <dbReference type="ARBA" id="ARBA00022598"/>
    </source>
</evidence>
<name>A0AAD3GYV6_9STRA</name>
<evidence type="ECO:0000256" key="6">
    <source>
        <dbReference type="SAM" id="SignalP"/>
    </source>
</evidence>
<evidence type="ECO:0000259" key="7">
    <source>
        <dbReference type="PROSITE" id="PS50975"/>
    </source>
</evidence>
<sequence>MILKSSLAFFWISTLCQFPKAFSIPTPFKYNSKIYMRGGNQDPIPNIQYPEETLSSPSHGILFIDNFCHYHGGYLSNKARAVYNVATIQSLSTYVSGFISMQGSTDHLKDCIPSPDEIEAWRKQIPFEIVAIVCESDSGLEEAELLGEALNVKFHNGYNPARRDKFLMNQELEKHGMRTVGQKMCGSLEEAICFARELGVVDESEMKQEKQDVDGISENKSNEDSDVNTGKLGLANNAPTFLSKKEKYCVVKPKRGVGSDDVYFCSNLQQVERAFQKVKGTSVFGSTSGEKHDHVLIQEFAQGTEYAIDIVSKDGEHKVAALWRYDKRQANGAPFVYFATELVDAHSTEGKIVCEYAKQTLNVLGLKHGLTHSEFIVDEKGARLVEVNCRQHNTNFAPLAMAAIGYNALDLLLAAYLGDLEDLPLEMQQFQLPWDEIPDVPVTRAFAAIVHLVCYKEGEVTNVRDDLLEEIQNMDSVYAMEIYDNFAVGERIEKTIDIKSDSGWVHLINDDEEQFKKDYDRIVELMPEMFDVK</sequence>
<feature type="region of interest" description="Disordered" evidence="5">
    <location>
        <begin position="211"/>
        <end position="230"/>
    </location>
</feature>
<dbReference type="GO" id="GO:0016874">
    <property type="term" value="F:ligase activity"/>
    <property type="evidence" value="ECO:0007669"/>
    <property type="project" value="UniProtKB-KW"/>
</dbReference>
<accession>A0AAD3GYV6</accession>
<feature type="chain" id="PRO_5041976956" description="ATP-grasp domain-containing protein" evidence="6">
    <location>
        <begin position="24"/>
        <end position="533"/>
    </location>
</feature>
<keyword evidence="9" id="KW-1185">Reference proteome</keyword>
<keyword evidence="2 4" id="KW-0547">Nucleotide-binding</keyword>
<gene>
    <name evidence="8" type="ORF">CTEN210_00336</name>
</gene>
<dbReference type="AlphaFoldDB" id="A0AAD3GYV6"/>
<evidence type="ECO:0000256" key="4">
    <source>
        <dbReference type="PROSITE-ProRule" id="PRU00409"/>
    </source>
</evidence>
<dbReference type="Pfam" id="PF13535">
    <property type="entry name" value="ATP-grasp_4"/>
    <property type="match status" value="1"/>
</dbReference>
<dbReference type="InterPro" id="IPR011761">
    <property type="entry name" value="ATP-grasp"/>
</dbReference>
<dbReference type="Proteomes" id="UP001054902">
    <property type="component" value="Unassembled WGS sequence"/>
</dbReference>
<evidence type="ECO:0000313" key="8">
    <source>
        <dbReference type="EMBL" id="GFH43863.1"/>
    </source>
</evidence>
<proteinExistence type="predicted"/>
<evidence type="ECO:0000256" key="2">
    <source>
        <dbReference type="ARBA" id="ARBA00022741"/>
    </source>
</evidence>
<dbReference type="Gene3D" id="3.30.470.20">
    <property type="entry name" value="ATP-grasp fold, B domain"/>
    <property type="match status" value="1"/>
</dbReference>
<keyword evidence="3 4" id="KW-0067">ATP-binding</keyword>
<evidence type="ECO:0000313" key="9">
    <source>
        <dbReference type="Proteomes" id="UP001054902"/>
    </source>
</evidence>
<dbReference type="GO" id="GO:0046872">
    <property type="term" value="F:metal ion binding"/>
    <property type="evidence" value="ECO:0007669"/>
    <property type="project" value="InterPro"/>
</dbReference>
<dbReference type="InterPro" id="IPR052032">
    <property type="entry name" value="ATP-dep_AA_Ligase"/>
</dbReference>
<organism evidence="8 9">
    <name type="scientific">Chaetoceros tenuissimus</name>
    <dbReference type="NCBI Taxonomy" id="426638"/>
    <lineage>
        <taxon>Eukaryota</taxon>
        <taxon>Sar</taxon>
        <taxon>Stramenopiles</taxon>
        <taxon>Ochrophyta</taxon>
        <taxon>Bacillariophyta</taxon>
        <taxon>Coscinodiscophyceae</taxon>
        <taxon>Chaetocerotophycidae</taxon>
        <taxon>Chaetocerotales</taxon>
        <taxon>Chaetocerotaceae</taxon>
        <taxon>Chaetoceros</taxon>
    </lineage>
</organism>
<dbReference type="PROSITE" id="PS50975">
    <property type="entry name" value="ATP_GRASP"/>
    <property type="match status" value="1"/>
</dbReference>
<evidence type="ECO:0000256" key="3">
    <source>
        <dbReference type="ARBA" id="ARBA00022840"/>
    </source>
</evidence>
<feature type="domain" description="ATP-grasp" evidence="7">
    <location>
        <begin position="219"/>
        <end position="417"/>
    </location>
</feature>
<dbReference type="GO" id="GO:0005524">
    <property type="term" value="F:ATP binding"/>
    <property type="evidence" value="ECO:0007669"/>
    <property type="project" value="UniProtKB-UniRule"/>
</dbReference>
<evidence type="ECO:0000256" key="5">
    <source>
        <dbReference type="SAM" id="MobiDB-lite"/>
    </source>
</evidence>
<feature type="signal peptide" evidence="6">
    <location>
        <begin position="1"/>
        <end position="23"/>
    </location>
</feature>
<dbReference type="PANTHER" id="PTHR43585:SF2">
    <property type="entry name" value="ATP-GRASP ENZYME FSQD"/>
    <property type="match status" value="1"/>
</dbReference>
<dbReference type="EMBL" id="BLLK01000019">
    <property type="protein sequence ID" value="GFH43863.1"/>
    <property type="molecule type" value="Genomic_DNA"/>
</dbReference>
<dbReference type="SUPFAM" id="SSF56059">
    <property type="entry name" value="Glutathione synthetase ATP-binding domain-like"/>
    <property type="match status" value="1"/>
</dbReference>
<keyword evidence="6" id="KW-0732">Signal</keyword>
<keyword evidence="1" id="KW-0436">Ligase</keyword>